<reference evidence="1" key="1">
    <citation type="journal article" date="2023" name="G3 (Bethesda)">
        <title>A reference genome for the long-term kleptoplast-retaining sea slug Elysia crispata morphotype clarki.</title>
        <authorList>
            <person name="Eastman K.E."/>
            <person name="Pendleton A.L."/>
            <person name="Shaikh M.A."/>
            <person name="Suttiyut T."/>
            <person name="Ogas R."/>
            <person name="Tomko P."/>
            <person name="Gavelis G."/>
            <person name="Widhalm J.R."/>
            <person name="Wisecaver J.H."/>
        </authorList>
    </citation>
    <scope>NUCLEOTIDE SEQUENCE</scope>
    <source>
        <strain evidence="1">ECLA1</strain>
    </source>
</reference>
<evidence type="ECO:0000313" key="1">
    <source>
        <dbReference type="EMBL" id="KAK3721156.1"/>
    </source>
</evidence>
<proteinExistence type="predicted"/>
<protein>
    <submittedName>
        <fullName evidence="1">Uncharacterized protein</fullName>
    </submittedName>
</protein>
<evidence type="ECO:0000313" key="2">
    <source>
        <dbReference type="Proteomes" id="UP001283361"/>
    </source>
</evidence>
<dbReference type="Proteomes" id="UP001283361">
    <property type="component" value="Unassembled WGS sequence"/>
</dbReference>
<name>A0AAE1CNE9_9GAST</name>
<comment type="caution">
    <text evidence="1">The sequence shown here is derived from an EMBL/GenBank/DDBJ whole genome shotgun (WGS) entry which is preliminary data.</text>
</comment>
<dbReference type="EMBL" id="JAWDGP010007400">
    <property type="protein sequence ID" value="KAK3721156.1"/>
    <property type="molecule type" value="Genomic_DNA"/>
</dbReference>
<dbReference type="AlphaFoldDB" id="A0AAE1CNE9"/>
<gene>
    <name evidence="1" type="ORF">RRG08_044169</name>
</gene>
<sequence length="113" mass="12879">MAGWTWCELKSLLVARGHETRPTLALVCPLSGDQRYANCPRLVQERVESVCYILPTLVYYQQPLRLYRHDTVSKDDEGPAMRQTKMDNRCNIIAAHSAGARELHSLRQLSTHA</sequence>
<organism evidence="1 2">
    <name type="scientific">Elysia crispata</name>
    <name type="common">lettuce slug</name>
    <dbReference type="NCBI Taxonomy" id="231223"/>
    <lineage>
        <taxon>Eukaryota</taxon>
        <taxon>Metazoa</taxon>
        <taxon>Spiralia</taxon>
        <taxon>Lophotrochozoa</taxon>
        <taxon>Mollusca</taxon>
        <taxon>Gastropoda</taxon>
        <taxon>Heterobranchia</taxon>
        <taxon>Euthyneura</taxon>
        <taxon>Panpulmonata</taxon>
        <taxon>Sacoglossa</taxon>
        <taxon>Placobranchoidea</taxon>
        <taxon>Plakobranchidae</taxon>
        <taxon>Elysia</taxon>
    </lineage>
</organism>
<keyword evidence="2" id="KW-1185">Reference proteome</keyword>
<accession>A0AAE1CNE9</accession>